<dbReference type="Proteomes" id="UP000054279">
    <property type="component" value="Unassembled WGS sequence"/>
</dbReference>
<dbReference type="AlphaFoldDB" id="A0A0C9VJ03"/>
<evidence type="ECO:0000256" key="4">
    <source>
        <dbReference type="ARBA" id="ARBA00022989"/>
    </source>
</evidence>
<feature type="transmembrane region" description="Helical" evidence="6">
    <location>
        <begin position="208"/>
        <end position="228"/>
    </location>
</feature>
<dbReference type="InterPro" id="IPR036259">
    <property type="entry name" value="MFS_trans_sf"/>
</dbReference>
<accession>A0A0C9VJ03</accession>
<evidence type="ECO:0000313" key="9">
    <source>
        <dbReference type="Proteomes" id="UP000054279"/>
    </source>
</evidence>
<dbReference type="InterPro" id="IPR011701">
    <property type="entry name" value="MFS"/>
</dbReference>
<dbReference type="EMBL" id="KN837136">
    <property type="protein sequence ID" value="KIJ41532.1"/>
    <property type="molecule type" value="Genomic_DNA"/>
</dbReference>
<keyword evidence="4 6" id="KW-1133">Transmembrane helix</keyword>
<name>A0A0C9VJ03_SPHS4</name>
<keyword evidence="2" id="KW-0813">Transport</keyword>
<organism evidence="8 9">
    <name type="scientific">Sphaerobolus stellatus (strain SS14)</name>
    <dbReference type="NCBI Taxonomy" id="990650"/>
    <lineage>
        <taxon>Eukaryota</taxon>
        <taxon>Fungi</taxon>
        <taxon>Dikarya</taxon>
        <taxon>Basidiomycota</taxon>
        <taxon>Agaricomycotina</taxon>
        <taxon>Agaricomycetes</taxon>
        <taxon>Phallomycetidae</taxon>
        <taxon>Geastrales</taxon>
        <taxon>Sphaerobolaceae</taxon>
        <taxon>Sphaerobolus</taxon>
    </lineage>
</organism>
<sequence length="258" mass="27657">MKETASSAPSAAMNINSSVAEAQPTTSRGHSLESLRNLPPFRKFIVLGILCSALFLDTFNNSSLFAAIPPIALQLNIPDSQSVWLLGAYQLTFAALLLISGRLSDLYNPMPLTTTSEWVFIIGASGMGVFALISGFIRHKIPLILLRALMGAGGALTIPSAQHLIVHMFPVPQEQAKAITIFGAMGGIGIVLGLVIGALFVTFTSWPWVFYFSSIVSATIVFSIVFLVPNVHRPASNASRASKLKRLDLVGVAIMTRM</sequence>
<dbReference type="Pfam" id="PF07690">
    <property type="entry name" value="MFS_1"/>
    <property type="match status" value="1"/>
</dbReference>
<feature type="transmembrane region" description="Helical" evidence="6">
    <location>
        <begin position="83"/>
        <end position="103"/>
    </location>
</feature>
<dbReference type="HOGENOM" id="CLU_000960_10_6_1"/>
<dbReference type="GO" id="GO:0022857">
    <property type="term" value="F:transmembrane transporter activity"/>
    <property type="evidence" value="ECO:0007669"/>
    <property type="project" value="InterPro"/>
</dbReference>
<dbReference type="PROSITE" id="PS50850">
    <property type="entry name" value="MFS"/>
    <property type="match status" value="1"/>
</dbReference>
<dbReference type="Gene3D" id="1.20.1250.20">
    <property type="entry name" value="MFS general substrate transporter like domains"/>
    <property type="match status" value="1"/>
</dbReference>
<feature type="transmembrane region" description="Helical" evidence="6">
    <location>
        <begin position="44"/>
        <end position="71"/>
    </location>
</feature>
<proteinExistence type="predicted"/>
<dbReference type="InterPro" id="IPR020846">
    <property type="entry name" value="MFS_dom"/>
</dbReference>
<dbReference type="PANTHER" id="PTHR42718">
    <property type="entry name" value="MAJOR FACILITATOR SUPERFAMILY MULTIDRUG TRANSPORTER MFSC"/>
    <property type="match status" value="1"/>
</dbReference>
<feature type="transmembrane region" description="Helical" evidence="6">
    <location>
        <begin position="118"/>
        <end position="137"/>
    </location>
</feature>
<feature type="transmembrane region" description="Helical" evidence="6">
    <location>
        <begin position="178"/>
        <end position="201"/>
    </location>
</feature>
<dbReference type="PANTHER" id="PTHR42718:SF9">
    <property type="entry name" value="MAJOR FACILITATOR SUPERFAMILY MULTIDRUG TRANSPORTER MFSC"/>
    <property type="match status" value="1"/>
</dbReference>
<evidence type="ECO:0000313" key="8">
    <source>
        <dbReference type="EMBL" id="KIJ41532.1"/>
    </source>
</evidence>
<keyword evidence="5 6" id="KW-0472">Membrane</keyword>
<evidence type="ECO:0000259" key="7">
    <source>
        <dbReference type="PROSITE" id="PS50850"/>
    </source>
</evidence>
<evidence type="ECO:0000256" key="5">
    <source>
        <dbReference type="ARBA" id="ARBA00023136"/>
    </source>
</evidence>
<dbReference type="SUPFAM" id="SSF103473">
    <property type="entry name" value="MFS general substrate transporter"/>
    <property type="match status" value="1"/>
</dbReference>
<feature type="transmembrane region" description="Helical" evidence="6">
    <location>
        <begin position="144"/>
        <end position="166"/>
    </location>
</feature>
<dbReference type="OrthoDB" id="440755at2759"/>
<keyword evidence="9" id="KW-1185">Reference proteome</keyword>
<reference evidence="8 9" key="1">
    <citation type="submission" date="2014-06" db="EMBL/GenBank/DDBJ databases">
        <title>Evolutionary Origins and Diversification of the Mycorrhizal Mutualists.</title>
        <authorList>
            <consortium name="DOE Joint Genome Institute"/>
            <consortium name="Mycorrhizal Genomics Consortium"/>
            <person name="Kohler A."/>
            <person name="Kuo A."/>
            <person name="Nagy L.G."/>
            <person name="Floudas D."/>
            <person name="Copeland A."/>
            <person name="Barry K.W."/>
            <person name="Cichocki N."/>
            <person name="Veneault-Fourrey C."/>
            <person name="LaButti K."/>
            <person name="Lindquist E.A."/>
            <person name="Lipzen A."/>
            <person name="Lundell T."/>
            <person name="Morin E."/>
            <person name="Murat C."/>
            <person name="Riley R."/>
            <person name="Ohm R."/>
            <person name="Sun H."/>
            <person name="Tunlid A."/>
            <person name="Henrissat B."/>
            <person name="Grigoriev I.V."/>
            <person name="Hibbett D.S."/>
            <person name="Martin F."/>
        </authorList>
    </citation>
    <scope>NUCLEOTIDE SEQUENCE [LARGE SCALE GENOMIC DNA]</scope>
    <source>
        <strain evidence="8 9">SS14</strain>
    </source>
</reference>
<comment type="subcellular location">
    <subcellularLocation>
        <location evidence="1">Membrane</location>
        <topology evidence="1">Multi-pass membrane protein</topology>
    </subcellularLocation>
</comment>
<evidence type="ECO:0000256" key="2">
    <source>
        <dbReference type="ARBA" id="ARBA00022448"/>
    </source>
</evidence>
<feature type="domain" description="Major facilitator superfamily (MFS) profile" evidence="7">
    <location>
        <begin position="46"/>
        <end position="258"/>
    </location>
</feature>
<dbReference type="GO" id="GO:0016020">
    <property type="term" value="C:membrane"/>
    <property type="evidence" value="ECO:0007669"/>
    <property type="project" value="UniProtKB-SubCell"/>
</dbReference>
<protein>
    <recommendedName>
        <fullName evidence="7">Major facilitator superfamily (MFS) profile domain-containing protein</fullName>
    </recommendedName>
</protein>
<keyword evidence="3 6" id="KW-0812">Transmembrane</keyword>
<gene>
    <name evidence="8" type="ORF">M422DRAFT_48603</name>
</gene>
<evidence type="ECO:0000256" key="1">
    <source>
        <dbReference type="ARBA" id="ARBA00004141"/>
    </source>
</evidence>
<evidence type="ECO:0000256" key="3">
    <source>
        <dbReference type="ARBA" id="ARBA00022692"/>
    </source>
</evidence>
<evidence type="ECO:0000256" key="6">
    <source>
        <dbReference type="SAM" id="Phobius"/>
    </source>
</evidence>